<sequence length="45" mass="5095">MNIVFTELTCRSCGVKLTEYEAEEKDALCMECYNEKNAEVLAGMN</sequence>
<gene>
    <name evidence="1" type="ORF">ADA01nite_21850</name>
</gene>
<proteinExistence type="predicted"/>
<accession>A0A511V6Y3</accession>
<evidence type="ECO:0000313" key="2">
    <source>
        <dbReference type="Proteomes" id="UP000321157"/>
    </source>
</evidence>
<dbReference type="Proteomes" id="UP000321157">
    <property type="component" value="Unassembled WGS sequence"/>
</dbReference>
<dbReference type="EMBL" id="BJXX01000093">
    <property type="protein sequence ID" value="GEN34725.1"/>
    <property type="molecule type" value="Genomic_DNA"/>
</dbReference>
<keyword evidence="2" id="KW-1185">Reference proteome</keyword>
<organism evidence="1 2">
    <name type="scientific">Aneurinibacillus danicus</name>
    <dbReference type="NCBI Taxonomy" id="267746"/>
    <lineage>
        <taxon>Bacteria</taxon>
        <taxon>Bacillati</taxon>
        <taxon>Bacillota</taxon>
        <taxon>Bacilli</taxon>
        <taxon>Bacillales</taxon>
        <taxon>Paenibacillaceae</taxon>
        <taxon>Aneurinibacillus group</taxon>
        <taxon>Aneurinibacillus</taxon>
    </lineage>
</organism>
<protein>
    <submittedName>
        <fullName evidence="1">Uncharacterized protein</fullName>
    </submittedName>
</protein>
<comment type="caution">
    <text evidence="1">The sequence shown here is derived from an EMBL/GenBank/DDBJ whole genome shotgun (WGS) entry which is preliminary data.</text>
</comment>
<dbReference type="RefSeq" id="WP_170230228.1">
    <property type="nucleotide sequence ID" value="NZ_BJXX01000093.1"/>
</dbReference>
<dbReference type="AlphaFoldDB" id="A0A511V6Y3"/>
<reference evidence="1 2" key="1">
    <citation type="submission" date="2019-07" db="EMBL/GenBank/DDBJ databases">
        <title>Whole genome shotgun sequence of Aneurinibacillus danicus NBRC 102444.</title>
        <authorList>
            <person name="Hosoyama A."/>
            <person name="Uohara A."/>
            <person name="Ohji S."/>
            <person name="Ichikawa N."/>
        </authorList>
    </citation>
    <scope>NUCLEOTIDE SEQUENCE [LARGE SCALE GENOMIC DNA]</scope>
    <source>
        <strain evidence="1 2">NBRC 102444</strain>
    </source>
</reference>
<name>A0A511V6Y3_9BACL</name>
<evidence type="ECO:0000313" key="1">
    <source>
        <dbReference type="EMBL" id="GEN34725.1"/>
    </source>
</evidence>